<comment type="caution">
    <text evidence="1">The sequence shown here is derived from an EMBL/GenBank/DDBJ whole genome shotgun (WGS) entry which is preliminary data.</text>
</comment>
<gene>
    <name evidence="1" type="ORF">PGQ11_002892</name>
</gene>
<accession>A0ABR2J4C0</accession>
<protein>
    <submittedName>
        <fullName evidence="1">Uncharacterized protein</fullName>
    </submittedName>
</protein>
<organism evidence="1 2">
    <name type="scientific">Apiospora arundinis</name>
    <dbReference type="NCBI Taxonomy" id="335852"/>
    <lineage>
        <taxon>Eukaryota</taxon>
        <taxon>Fungi</taxon>
        <taxon>Dikarya</taxon>
        <taxon>Ascomycota</taxon>
        <taxon>Pezizomycotina</taxon>
        <taxon>Sordariomycetes</taxon>
        <taxon>Xylariomycetidae</taxon>
        <taxon>Amphisphaeriales</taxon>
        <taxon>Apiosporaceae</taxon>
        <taxon>Apiospora</taxon>
    </lineage>
</organism>
<reference evidence="1 2" key="1">
    <citation type="journal article" date="2024" name="IMA Fungus">
        <title>Apiospora arundinis, a panoply of carbohydrate-active enzymes and secondary metabolites.</title>
        <authorList>
            <person name="Sorensen T."/>
            <person name="Petersen C."/>
            <person name="Muurmann A.T."/>
            <person name="Christiansen J.V."/>
            <person name="Brundto M.L."/>
            <person name="Overgaard C.K."/>
            <person name="Boysen A.T."/>
            <person name="Wollenberg R.D."/>
            <person name="Larsen T.O."/>
            <person name="Sorensen J.L."/>
            <person name="Nielsen K.L."/>
            <person name="Sondergaard T.E."/>
        </authorList>
    </citation>
    <scope>NUCLEOTIDE SEQUENCE [LARGE SCALE GENOMIC DNA]</scope>
    <source>
        <strain evidence="1 2">AAU 773</strain>
    </source>
</reference>
<sequence length="170" mass="19857">MARGLGWEKYFPVGLPQQISLEDLRLAEASIDRRYAPLWEIGLSMASIALHFGTRAPMRWIIEQLFHDLFKPKYYETSSSLRLRCNNGSLEIGIEEFWEEFNEGVDFVLVDWLTDPNLLQGFEEYEEEKDRLMWRLMDEELDGIATGNTAMVELEAEFDSLELEAVRWGL</sequence>
<keyword evidence="2" id="KW-1185">Reference proteome</keyword>
<evidence type="ECO:0000313" key="1">
    <source>
        <dbReference type="EMBL" id="KAK8872378.1"/>
    </source>
</evidence>
<dbReference type="EMBL" id="JAPCWZ010000003">
    <property type="protein sequence ID" value="KAK8872378.1"/>
    <property type="molecule type" value="Genomic_DNA"/>
</dbReference>
<proteinExistence type="predicted"/>
<dbReference type="Proteomes" id="UP001390339">
    <property type="component" value="Unassembled WGS sequence"/>
</dbReference>
<name>A0ABR2J4C0_9PEZI</name>
<evidence type="ECO:0000313" key="2">
    <source>
        <dbReference type="Proteomes" id="UP001390339"/>
    </source>
</evidence>